<dbReference type="PANTHER" id="PTHR47266">
    <property type="entry name" value="ENDONUCLEASE-RELATED"/>
    <property type="match status" value="1"/>
</dbReference>
<dbReference type="Gene3D" id="1.10.340.70">
    <property type="match status" value="1"/>
</dbReference>
<dbReference type="Pfam" id="PF17921">
    <property type="entry name" value="Integrase_H2C2"/>
    <property type="match status" value="1"/>
</dbReference>
<protein>
    <recommendedName>
        <fullName evidence="1">Integrase zinc-binding domain-containing protein</fullName>
    </recommendedName>
</protein>
<evidence type="ECO:0000313" key="2">
    <source>
        <dbReference type="EMBL" id="RWR99968.1"/>
    </source>
</evidence>
<sequence length="159" mass="18443">MYSVTDSLEANIKEEQERDDYCKDVKNKILKGADVRNFEIIDGILYRLVRTSTGINYALVIPHIKRQEILRLCHDDPLAGHTGIDRTYYRIRSRAYWPKLFQDVEKYVKTCNDCQTRKRPIRIPPGICEPIVPNEPFMAVGIDFEGPLPVTENGNKYII</sequence>
<keyword evidence="3" id="KW-1185">Reference proteome</keyword>
<dbReference type="FunFam" id="1.10.340.70:FF:000001">
    <property type="entry name" value="Retrovirus-related Pol polyprotein from transposon gypsy-like Protein"/>
    <property type="match status" value="1"/>
</dbReference>
<organism evidence="2 3">
    <name type="scientific">Leptotrombidium deliense</name>
    <dbReference type="NCBI Taxonomy" id="299467"/>
    <lineage>
        <taxon>Eukaryota</taxon>
        <taxon>Metazoa</taxon>
        <taxon>Ecdysozoa</taxon>
        <taxon>Arthropoda</taxon>
        <taxon>Chelicerata</taxon>
        <taxon>Arachnida</taxon>
        <taxon>Acari</taxon>
        <taxon>Acariformes</taxon>
        <taxon>Trombidiformes</taxon>
        <taxon>Prostigmata</taxon>
        <taxon>Anystina</taxon>
        <taxon>Parasitengona</taxon>
        <taxon>Trombiculoidea</taxon>
        <taxon>Trombiculidae</taxon>
        <taxon>Leptotrombidium</taxon>
    </lineage>
</organism>
<feature type="non-terminal residue" evidence="2">
    <location>
        <position position="159"/>
    </location>
</feature>
<proteinExistence type="predicted"/>
<dbReference type="AlphaFoldDB" id="A0A443QAF5"/>
<feature type="domain" description="Integrase zinc-binding" evidence="1">
    <location>
        <begin position="61"/>
        <end position="119"/>
    </location>
</feature>
<dbReference type="InterPro" id="IPR052160">
    <property type="entry name" value="Gypsy_RT_Integrase-like"/>
</dbReference>
<dbReference type="InterPro" id="IPR041588">
    <property type="entry name" value="Integrase_H2C2"/>
</dbReference>
<gene>
    <name evidence="2" type="ORF">B4U80_05781</name>
</gene>
<evidence type="ECO:0000259" key="1">
    <source>
        <dbReference type="Pfam" id="PF17921"/>
    </source>
</evidence>
<dbReference type="VEuPathDB" id="VectorBase:LDEU014514"/>
<dbReference type="STRING" id="299467.A0A443QAF5"/>
<reference evidence="2 3" key="1">
    <citation type="journal article" date="2018" name="Gigascience">
        <title>Genomes of trombidid mites reveal novel predicted allergens and laterally-transferred genes associated with secondary metabolism.</title>
        <authorList>
            <person name="Dong X."/>
            <person name="Chaisiri K."/>
            <person name="Xia D."/>
            <person name="Armstrong S.D."/>
            <person name="Fang Y."/>
            <person name="Donnelly M.J."/>
            <person name="Kadowaki T."/>
            <person name="McGarry J.W."/>
            <person name="Darby A.C."/>
            <person name="Makepeace B.L."/>
        </authorList>
    </citation>
    <scope>NUCLEOTIDE SEQUENCE [LARGE SCALE GENOMIC DNA]</scope>
    <source>
        <strain evidence="2">UoL-UT</strain>
    </source>
</reference>
<dbReference type="OrthoDB" id="425619at2759"/>
<comment type="caution">
    <text evidence="2">The sequence shown here is derived from an EMBL/GenBank/DDBJ whole genome shotgun (WGS) entry which is preliminary data.</text>
</comment>
<dbReference type="Proteomes" id="UP000288716">
    <property type="component" value="Unassembled WGS sequence"/>
</dbReference>
<name>A0A443QAF5_9ACAR</name>
<evidence type="ECO:0000313" key="3">
    <source>
        <dbReference type="Proteomes" id="UP000288716"/>
    </source>
</evidence>
<accession>A0A443QAF5</accession>
<dbReference type="EMBL" id="NCKV01061381">
    <property type="protein sequence ID" value="RWR99968.1"/>
    <property type="molecule type" value="Genomic_DNA"/>
</dbReference>